<evidence type="ECO:0000313" key="3">
    <source>
        <dbReference type="Proteomes" id="UP000697710"/>
    </source>
</evidence>
<reference evidence="2" key="2">
    <citation type="journal article" date="2021" name="Microbiome">
        <title>Successional dynamics and alternative stable states in a saline activated sludge microbial community over 9 years.</title>
        <authorList>
            <person name="Wang Y."/>
            <person name="Ye J."/>
            <person name="Ju F."/>
            <person name="Liu L."/>
            <person name="Boyd J.A."/>
            <person name="Deng Y."/>
            <person name="Parks D.H."/>
            <person name="Jiang X."/>
            <person name="Yin X."/>
            <person name="Woodcroft B.J."/>
            <person name="Tyson G.W."/>
            <person name="Hugenholtz P."/>
            <person name="Polz M.F."/>
            <person name="Zhang T."/>
        </authorList>
    </citation>
    <scope>NUCLEOTIDE SEQUENCE</scope>
    <source>
        <strain evidence="2">HKST-UBA01</strain>
    </source>
</reference>
<feature type="compositionally biased region" description="Polar residues" evidence="1">
    <location>
        <begin position="1"/>
        <end position="25"/>
    </location>
</feature>
<evidence type="ECO:0000313" key="2">
    <source>
        <dbReference type="EMBL" id="MCA9729281.1"/>
    </source>
</evidence>
<proteinExistence type="predicted"/>
<feature type="compositionally biased region" description="Low complexity" evidence="1">
    <location>
        <begin position="53"/>
        <end position="64"/>
    </location>
</feature>
<gene>
    <name evidence="2" type="ORF">KC729_16455</name>
</gene>
<comment type="caution">
    <text evidence="2">The sequence shown here is derived from an EMBL/GenBank/DDBJ whole genome shotgun (WGS) entry which is preliminary data.</text>
</comment>
<sequence length="221" mass="23250">MKRQSADSPTRSTGCFPSSARTSASPGRCSGWLLIALLGVVGLTACGGKENGSSSSASSSSSPSDAVPPTPGAGEATATDVGEGTLVTGTVEGHRFRTRLLPEQEISVDETLPLLGTTRFPLLDGRTDAEIAFFAQRAEDSIQRFCAIQTEAYRDTAQGRFRRAVVDTVRVGPDLFYVGYFCFDLAAQGHARPGTDIAGLVSLIEEKGARADSIYVGIRLA</sequence>
<name>A0A956RQ31_UNCEI</name>
<feature type="region of interest" description="Disordered" evidence="1">
    <location>
        <begin position="49"/>
        <end position="84"/>
    </location>
</feature>
<dbReference type="Proteomes" id="UP000697710">
    <property type="component" value="Unassembled WGS sequence"/>
</dbReference>
<dbReference type="EMBL" id="JAGQHR010000633">
    <property type="protein sequence ID" value="MCA9729281.1"/>
    <property type="molecule type" value="Genomic_DNA"/>
</dbReference>
<reference evidence="2" key="1">
    <citation type="submission" date="2020-04" db="EMBL/GenBank/DDBJ databases">
        <authorList>
            <person name="Zhang T."/>
        </authorList>
    </citation>
    <scope>NUCLEOTIDE SEQUENCE</scope>
    <source>
        <strain evidence="2">HKST-UBA01</strain>
    </source>
</reference>
<evidence type="ECO:0000256" key="1">
    <source>
        <dbReference type="SAM" id="MobiDB-lite"/>
    </source>
</evidence>
<organism evidence="2 3">
    <name type="scientific">Eiseniibacteriota bacterium</name>
    <dbReference type="NCBI Taxonomy" id="2212470"/>
    <lineage>
        <taxon>Bacteria</taxon>
        <taxon>Candidatus Eiseniibacteriota</taxon>
    </lineage>
</organism>
<feature type="region of interest" description="Disordered" evidence="1">
    <location>
        <begin position="1"/>
        <end position="26"/>
    </location>
</feature>
<accession>A0A956RQ31</accession>
<protein>
    <submittedName>
        <fullName evidence="2">Uncharacterized protein</fullName>
    </submittedName>
</protein>
<feature type="non-terminal residue" evidence="2">
    <location>
        <position position="221"/>
    </location>
</feature>
<dbReference type="AlphaFoldDB" id="A0A956RQ31"/>